<reference evidence="2 3" key="2">
    <citation type="submission" date="2020-11" db="EMBL/GenBank/DDBJ databases">
        <title>Sulfur oxidizing isolate from Hospital Hole Sinkhole.</title>
        <authorList>
            <person name="Scott K.M."/>
        </authorList>
    </citation>
    <scope>NUCLEOTIDE SEQUENCE [LARGE SCALE GENOMIC DNA]</scope>
    <source>
        <strain evidence="2 3">HH1</strain>
    </source>
</reference>
<dbReference type="CDD" id="cd00531">
    <property type="entry name" value="NTF2_like"/>
    <property type="match status" value="1"/>
</dbReference>
<dbReference type="NCBIfam" id="TIGR02246">
    <property type="entry name" value="SgcJ/EcaC family oxidoreductase"/>
    <property type="match status" value="1"/>
</dbReference>
<dbReference type="Pfam" id="PF08332">
    <property type="entry name" value="CaMKII_AD"/>
    <property type="match status" value="1"/>
</dbReference>
<evidence type="ECO:0000313" key="2">
    <source>
        <dbReference type="EMBL" id="MBF6057099.1"/>
    </source>
</evidence>
<evidence type="ECO:0000313" key="3">
    <source>
        <dbReference type="Proteomes" id="UP001193680"/>
    </source>
</evidence>
<proteinExistence type="predicted"/>
<dbReference type="InterPro" id="IPR011944">
    <property type="entry name" value="Steroid_delta5-4_isomerase"/>
</dbReference>
<protein>
    <submittedName>
        <fullName evidence="2">SgcJ/EcaC family oxidoreductase</fullName>
    </submittedName>
</protein>
<dbReference type="EMBL" id="JACBGI020000002">
    <property type="protein sequence ID" value="MBF6057099.1"/>
    <property type="molecule type" value="Genomic_DNA"/>
</dbReference>
<dbReference type="SUPFAM" id="SSF54427">
    <property type="entry name" value="NTF2-like"/>
    <property type="match status" value="1"/>
</dbReference>
<dbReference type="InterPro" id="IPR032710">
    <property type="entry name" value="NTF2-like_dom_sf"/>
</dbReference>
<sequence length="185" mass="21037">MSNRYPISGTVGIEWDTNQNVSVSGFQRTQSATSPVTQRDLRAPIDTPNANESCYCAPATEQVAKELFERWNQALQTGEPQAVAHLYWDDAILLPTVSNVPRVNHAEIEDYFHHFLQSKPYGTIVSRNLKQGCNKLTDAGVYEFKVVKNGEKVVVPARYTFVYEFRNGEWKISHHHSSMMPEKSF</sequence>
<reference evidence="2 3" key="1">
    <citation type="submission" date="2020-06" db="EMBL/GenBank/DDBJ databases">
        <authorList>
            <person name="Scott K."/>
        </authorList>
    </citation>
    <scope>NUCLEOTIDE SEQUENCE [LARGE SCALE GENOMIC DNA]</scope>
    <source>
        <strain evidence="2 3">HH1</strain>
    </source>
</reference>
<evidence type="ECO:0000259" key="1">
    <source>
        <dbReference type="Pfam" id="PF08332"/>
    </source>
</evidence>
<dbReference type="RefSeq" id="WP_194947468.1">
    <property type="nucleotide sequence ID" value="NZ_JACBGI020000002.1"/>
</dbReference>
<comment type="caution">
    <text evidence="2">The sequence shown here is derived from an EMBL/GenBank/DDBJ whole genome shotgun (WGS) entry which is preliminary data.</text>
</comment>
<dbReference type="InterPro" id="IPR013543">
    <property type="entry name" value="Ca/CaM-dep_prot_kinase-assoc"/>
</dbReference>
<organism evidence="2 3">
    <name type="scientific">Thiomicrorhabdus heinhorstiae</name>
    <dbReference type="NCBI Taxonomy" id="2748010"/>
    <lineage>
        <taxon>Bacteria</taxon>
        <taxon>Pseudomonadati</taxon>
        <taxon>Pseudomonadota</taxon>
        <taxon>Gammaproteobacteria</taxon>
        <taxon>Thiotrichales</taxon>
        <taxon>Piscirickettsiaceae</taxon>
        <taxon>Thiomicrorhabdus</taxon>
    </lineage>
</organism>
<gene>
    <name evidence="2" type="ORF">H8792_001965</name>
</gene>
<keyword evidence="3" id="KW-1185">Reference proteome</keyword>
<dbReference type="Gene3D" id="3.10.450.50">
    <property type="match status" value="1"/>
</dbReference>
<feature type="domain" description="Calcium/calmodulin-dependent protein kinase II association-domain" evidence="1">
    <location>
        <begin position="66"/>
        <end position="181"/>
    </location>
</feature>
<dbReference type="Proteomes" id="UP001193680">
    <property type="component" value="Unassembled WGS sequence"/>
</dbReference>
<name>A0ABS0BUU4_9GAMM</name>
<accession>A0ABS0BUU4</accession>